<evidence type="ECO:0000313" key="2">
    <source>
        <dbReference type="EMBL" id="GMI71586.1"/>
    </source>
</evidence>
<protein>
    <submittedName>
        <fullName evidence="2">Uncharacterized protein</fullName>
    </submittedName>
</protein>
<comment type="caution">
    <text evidence="2">The sequence shown here is derived from an EMBL/GenBank/DDBJ whole genome shotgun (WGS) entry which is preliminary data.</text>
</comment>
<accession>A0A9W7LPS5</accession>
<dbReference type="EMBL" id="BSYR01000010">
    <property type="protein sequence ID" value="GMI71586.1"/>
    <property type="molecule type" value="Genomic_DNA"/>
</dbReference>
<reference evidence="2" key="1">
    <citation type="submission" date="2023-05" db="EMBL/GenBank/DDBJ databases">
        <title>Genome and transcriptome analyses reveal genes involved in the formation of fine ridges on petal epidermal cells in Hibiscus trionum.</title>
        <authorList>
            <person name="Koshimizu S."/>
            <person name="Masuda S."/>
            <person name="Ishii T."/>
            <person name="Shirasu K."/>
            <person name="Hoshino A."/>
            <person name="Arita M."/>
        </authorList>
    </citation>
    <scope>NUCLEOTIDE SEQUENCE</scope>
    <source>
        <strain evidence="2">Hamamatsu line</strain>
    </source>
</reference>
<sequence>MEQSVTNRSNRSKLSEPHCTRTRSFPRIVEDLTVESNGIPPTRADVDVRSRTRKDGNIVNSRPRLLWNVFKRREMKVGLLRIYHKLHGQMMCLLKLRDQKEEDVFVVYGRFTLVLLRNLDLHNLSKILKKWKC</sequence>
<dbReference type="Proteomes" id="UP001165190">
    <property type="component" value="Unassembled WGS sequence"/>
</dbReference>
<evidence type="ECO:0000256" key="1">
    <source>
        <dbReference type="SAM" id="MobiDB-lite"/>
    </source>
</evidence>
<evidence type="ECO:0000313" key="3">
    <source>
        <dbReference type="Proteomes" id="UP001165190"/>
    </source>
</evidence>
<dbReference type="AlphaFoldDB" id="A0A9W7LPS5"/>
<proteinExistence type="predicted"/>
<name>A0A9W7LPS5_HIBTR</name>
<feature type="region of interest" description="Disordered" evidence="1">
    <location>
        <begin position="1"/>
        <end position="20"/>
    </location>
</feature>
<dbReference type="Pfam" id="PF03004">
    <property type="entry name" value="Transposase_24"/>
    <property type="match status" value="1"/>
</dbReference>
<organism evidence="2 3">
    <name type="scientific">Hibiscus trionum</name>
    <name type="common">Flower of an hour</name>
    <dbReference type="NCBI Taxonomy" id="183268"/>
    <lineage>
        <taxon>Eukaryota</taxon>
        <taxon>Viridiplantae</taxon>
        <taxon>Streptophyta</taxon>
        <taxon>Embryophyta</taxon>
        <taxon>Tracheophyta</taxon>
        <taxon>Spermatophyta</taxon>
        <taxon>Magnoliopsida</taxon>
        <taxon>eudicotyledons</taxon>
        <taxon>Gunneridae</taxon>
        <taxon>Pentapetalae</taxon>
        <taxon>rosids</taxon>
        <taxon>malvids</taxon>
        <taxon>Malvales</taxon>
        <taxon>Malvaceae</taxon>
        <taxon>Malvoideae</taxon>
        <taxon>Hibiscus</taxon>
    </lineage>
</organism>
<dbReference type="OrthoDB" id="1113102at2759"/>
<gene>
    <name evidence="2" type="ORF">HRI_000827900</name>
</gene>
<dbReference type="InterPro" id="IPR004252">
    <property type="entry name" value="Probable_transposase_24"/>
</dbReference>
<keyword evidence="3" id="KW-1185">Reference proteome</keyword>